<evidence type="ECO:0000313" key="2">
    <source>
        <dbReference type="EMBL" id="MBC9176770.1"/>
    </source>
</evidence>
<keyword evidence="3" id="KW-1185">Reference proteome</keyword>
<dbReference type="Proteomes" id="UP000603940">
    <property type="component" value="Unassembled WGS sequence"/>
</dbReference>
<sequence length="90" mass="9245">MADETNPKPAAKAETKPVEKLNQAGTAPAAPTQPSVAEAHAVYEERLARATAVEAAKWDKVAAGAPQREAKAEAVAENKAQGAAPENKSA</sequence>
<feature type="compositionally biased region" description="Low complexity" evidence="1">
    <location>
        <begin position="23"/>
        <end position="34"/>
    </location>
</feature>
<feature type="region of interest" description="Disordered" evidence="1">
    <location>
        <begin position="64"/>
        <end position="90"/>
    </location>
</feature>
<feature type="region of interest" description="Disordered" evidence="1">
    <location>
        <begin position="1"/>
        <end position="38"/>
    </location>
</feature>
<organism evidence="2 3">
    <name type="scientific">Pseudoroseomonas ludipueritiae</name>
    <dbReference type="NCBI Taxonomy" id="198093"/>
    <lineage>
        <taxon>Bacteria</taxon>
        <taxon>Pseudomonadati</taxon>
        <taxon>Pseudomonadota</taxon>
        <taxon>Alphaproteobacteria</taxon>
        <taxon>Acetobacterales</taxon>
        <taxon>Acetobacteraceae</taxon>
        <taxon>Pseudoroseomonas</taxon>
    </lineage>
</organism>
<name>A0ABR7R4Y1_9PROT</name>
<comment type="caution">
    <text evidence="2">The sequence shown here is derived from an EMBL/GenBank/DDBJ whole genome shotgun (WGS) entry which is preliminary data.</text>
</comment>
<evidence type="ECO:0000313" key="3">
    <source>
        <dbReference type="Proteomes" id="UP000603940"/>
    </source>
</evidence>
<dbReference type="EMBL" id="JACTUZ010000019">
    <property type="protein sequence ID" value="MBC9176770.1"/>
    <property type="molecule type" value="Genomic_DNA"/>
</dbReference>
<gene>
    <name evidence="2" type="ORF">IBL25_07410</name>
</gene>
<proteinExistence type="predicted"/>
<evidence type="ECO:0000256" key="1">
    <source>
        <dbReference type="SAM" id="MobiDB-lite"/>
    </source>
</evidence>
<reference evidence="2 3" key="1">
    <citation type="journal article" date="2009" name="Int. J. Syst. Evol. Microbiol.">
        <title>Transfer of Teichococcus ludipueritiae and Muricoccus roseus to the genus Roseomonas, as Roseomonas ludipueritiae comb. nov. and Roseomonas rosea comb. nov., respectively, and emended description of the genus Roseomonas.</title>
        <authorList>
            <person name="Sanchez-Porro C."/>
            <person name="Gallego V."/>
            <person name="Busse H.J."/>
            <person name="Kampfer P."/>
            <person name="Ventosa A."/>
        </authorList>
    </citation>
    <scope>NUCLEOTIDE SEQUENCE [LARGE SCALE GENOMIC DNA]</scope>
    <source>
        <strain evidence="2 3">DSM 14915</strain>
    </source>
</reference>
<dbReference type="RefSeq" id="WP_187777915.1">
    <property type="nucleotide sequence ID" value="NZ_JACTUZ010000019.1"/>
</dbReference>
<protein>
    <submittedName>
        <fullName evidence="2">Uncharacterized protein</fullName>
    </submittedName>
</protein>
<accession>A0ABR7R4Y1</accession>